<dbReference type="InterPro" id="IPR001251">
    <property type="entry name" value="CRAL-TRIO_dom"/>
</dbReference>
<proteinExistence type="predicted"/>
<evidence type="ECO:0000256" key="1">
    <source>
        <dbReference type="SAM" id="MobiDB-lite"/>
    </source>
</evidence>
<dbReference type="PANTHER" id="PTHR45824">
    <property type="entry name" value="GH16843P"/>
    <property type="match status" value="1"/>
</dbReference>
<dbReference type="AlphaFoldDB" id="A0A9P6DZP2"/>
<keyword evidence="4" id="KW-1185">Reference proteome</keyword>
<gene>
    <name evidence="3" type="ORF">BS47DRAFT_584425</name>
</gene>
<comment type="caution">
    <text evidence="3">The sequence shown here is derived from an EMBL/GenBank/DDBJ whole genome shotgun (WGS) entry which is preliminary data.</text>
</comment>
<feature type="region of interest" description="Disordered" evidence="1">
    <location>
        <begin position="178"/>
        <end position="199"/>
    </location>
</feature>
<name>A0A9P6DZP2_9AGAM</name>
<evidence type="ECO:0000313" key="4">
    <source>
        <dbReference type="Proteomes" id="UP000886523"/>
    </source>
</evidence>
<dbReference type="SUPFAM" id="SSF52087">
    <property type="entry name" value="CRAL/TRIO domain"/>
    <property type="match status" value="1"/>
</dbReference>
<evidence type="ECO:0000259" key="2">
    <source>
        <dbReference type="PROSITE" id="PS50191"/>
    </source>
</evidence>
<dbReference type="PROSITE" id="PS50191">
    <property type="entry name" value="CRAL_TRIO"/>
    <property type="match status" value="1"/>
</dbReference>
<dbReference type="SMART" id="SM00516">
    <property type="entry name" value="SEC14"/>
    <property type="match status" value="1"/>
</dbReference>
<dbReference type="EMBL" id="MU128935">
    <property type="protein sequence ID" value="KAF9516938.1"/>
    <property type="molecule type" value="Genomic_DNA"/>
</dbReference>
<dbReference type="PANTHER" id="PTHR45824:SF29">
    <property type="entry name" value="GH16843P"/>
    <property type="match status" value="1"/>
</dbReference>
<protein>
    <recommendedName>
        <fullName evidence="2">CRAL-TRIO domain-containing protein</fullName>
    </recommendedName>
</protein>
<evidence type="ECO:0000313" key="3">
    <source>
        <dbReference type="EMBL" id="KAF9516938.1"/>
    </source>
</evidence>
<dbReference type="Proteomes" id="UP000886523">
    <property type="component" value="Unassembled WGS sequence"/>
</dbReference>
<sequence length="199" mass="22466">MLPSRQNTDDPVRQLQYTVWTLERCIDLMGPGVEGLDFLIDFSDRGKNPSLGTARKMLNILQDHYPERLGRALVINIPFIVNAFFNLIMPFVDPVTRVKVRFNPQVVTEGLFTSDMITKNWGGDVEFIYKHDEYWPALLGITNGLREQHMARWEKLGGRIGLSEWDVKGVFEDAVANGNEEATDISTPAEVGGEPEAEV</sequence>
<dbReference type="CDD" id="cd00170">
    <property type="entry name" value="SEC14"/>
    <property type="match status" value="1"/>
</dbReference>
<dbReference type="OrthoDB" id="75724at2759"/>
<dbReference type="Pfam" id="PF00650">
    <property type="entry name" value="CRAL_TRIO"/>
    <property type="match status" value="1"/>
</dbReference>
<accession>A0A9P6DZP2</accession>
<dbReference type="Gene3D" id="3.40.525.10">
    <property type="entry name" value="CRAL-TRIO lipid binding domain"/>
    <property type="match status" value="1"/>
</dbReference>
<dbReference type="GO" id="GO:0008526">
    <property type="term" value="F:phosphatidylinositol transfer activity"/>
    <property type="evidence" value="ECO:0007669"/>
    <property type="project" value="TreeGrafter"/>
</dbReference>
<feature type="domain" description="CRAL-TRIO" evidence="2">
    <location>
        <begin position="1"/>
        <end position="129"/>
    </location>
</feature>
<reference evidence="3" key="1">
    <citation type="journal article" date="2020" name="Nat. Commun.">
        <title>Large-scale genome sequencing of mycorrhizal fungi provides insights into the early evolution of symbiotic traits.</title>
        <authorList>
            <person name="Miyauchi S."/>
            <person name="Kiss E."/>
            <person name="Kuo A."/>
            <person name="Drula E."/>
            <person name="Kohler A."/>
            <person name="Sanchez-Garcia M."/>
            <person name="Morin E."/>
            <person name="Andreopoulos B."/>
            <person name="Barry K.W."/>
            <person name="Bonito G."/>
            <person name="Buee M."/>
            <person name="Carver A."/>
            <person name="Chen C."/>
            <person name="Cichocki N."/>
            <person name="Clum A."/>
            <person name="Culley D."/>
            <person name="Crous P.W."/>
            <person name="Fauchery L."/>
            <person name="Girlanda M."/>
            <person name="Hayes R.D."/>
            <person name="Keri Z."/>
            <person name="LaButti K."/>
            <person name="Lipzen A."/>
            <person name="Lombard V."/>
            <person name="Magnuson J."/>
            <person name="Maillard F."/>
            <person name="Murat C."/>
            <person name="Nolan M."/>
            <person name="Ohm R.A."/>
            <person name="Pangilinan J."/>
            <person name="Pereira M.F."/>
            <person name="Perotto S."/>
            <person name="Peter M."/>
            <person name="Pfister S."/>
            <person name="Riley R."/>
            <person name="Sitrit Y."/>
            <person name="Stielow J.B."/>
            <person name="Szollosi G."/>
            <person name="Zifcakova L."/>
            <person name="Stursova M."/>
            <person name="Spatafora J.W."/>
            <person name="Tedersoo L."/>
            <person name="Vaario L.M."/>
            <person name="Yamada A."/>
            <person name="Yan M."/>
            <person name="Wang P."/>
            <person name="Xu J."/>
            <person name="Bruns T."/>
            <person name="Baldrian P."/>
            <person name="Vilgalys R."/>
            <person name="Dunand C."/>
            <person name="Henrissat B."/>
            <person name="Grigoriev I.V."/>
            <person name="Hibbett D."/>
            <person name="Nagy L.G."/>
            <person name="Martin F.M."/>
        </authorList>
    </citation>
    <scope>NUCLEOTIDE SEQUENCE</scope>
    <source>
        <strain evidence="3">UP504</strain>
    </source>
</reference>
<dbReference type="InterPro" id="IPR036865">
    <property type="entry name" value="CRAL-TRIO_dom_sf"/>
</dbReference>
<dbReference type="InterPro" id="IPR052578">
    <property type="entry name" value="PI_Transfer_CRAL-TRIO"/>
</dbReference>
<organism evidence="3 4">
    <name type="scientific">Hydnum rufescens UP504</name>
    <dbReference type="NCBI Taxonomy" id="1448309"/>
    <lineage>
        <taxon>Eukaryota</taxon>
        <taxon>Fungi</taxon>
        <taxon>Dikarya</taxon>
        <taxon>Basidiomycota</taxon>
        <taxon>Agaricomycotina</taxon>
        <taxon>Agaricomycetes</taxon>
        <taxon>Cantharellales</taxon>
        <taxon>Hydnaceae</taxon>
        <taxon>Hydnum</taxon>
    </lineage>
</organism>